<accession>A0ACB9D0R0</accession>
<keyword evidence="2" id="KW-1185">Reference proteome</keyword>
<evidence type="ECO:0000313" key="1">
    <source>
        <dbReference type="EMBL" id="KAI3740061.1"/>
    </source>
</evidence>
<proteinExistence type="predicted"/>
<protein>
    <submittedName>
        <fullName evidence="1">Uncharacterized protein</fullName>
    </submittedName>
</protein>
<evidence type="ECO:0000313" key="2">
    <source>
        <dbReference type="Proteomes" id="UP001055811"/>
    </source>
</evidence>
<gene>
    <name evidence="1" type="ORF">L2E82_30478</name>
</gene>
<reference evidence="1 2" key="2">
    <citation type="journal article" date="2022" name="Mol. Ecol. Resour.">
        <title>The genomes of chicory, endive, great burdock and yacon provide insights into Asteraceae paleo-polyploidization history and plant inulin production.</title>
        <authorList>
            <person name="Fan W."/>
            <person name="Wang S."/>
            <person name="Wang H."/>
            <person name="Wang A."/>
            <person name="Jiang F."/>
            <person name="Liu H."/>
            <person name="Zhao H."/>
            <person name="Xu D."/>
            <person name="Zhang Y."/>
        </authorList>
    </citation>
    <scope>NUCLEOTIDE SEQUENCE [LARGE SCALE GENOMIC DNA]</scope>
    <source>
        <strain evidence="2">cv. Punajuju</strain>
        <tissue evidence="1">Leaves</tissue>
    </source>
</reference>
<organism evidence="1 2">
    <name type="scientific">Cichorium intybus</name>
    <name type="common">Chicory</name>
    <dbReference type="NCBI Taxonomy" id="13427"/>
    <lineage>
        <taxon>Eukaryota</taxon>
        <taxon>Viridiplantae</taxon>
        <taxon>Streptophyta</taxon>
        <taxon>Embryophyta</taxon>
        <taxon>Tracheophyta</taxon>
        <taxon>Spermatophyta</taxon>
        <taxon>Magnoliopsida</taxon>
        <taxon>eudicotyledons</taxon>
        <taxon>Gunneridae</taxon>
        <taxon>Pentapetalae</taxon>
        <taxon>asterids</taxon>
        <taxon>campanulids</taxon>
        <taxon>Asterales</taxon>
        <taxon>Asteraceae</taxon>
        <taxon>Cichorioideae</taxon>
        <taxon>Cichorieae</taxon>
        <taxon>Cichoriinae</taxon>
        <taxon>Cichorium</taxon>
    </lineage>
</organism>
<dbReference type="EMBL" id="CM042013">
    <property type="protein sequence ID" value="KAI3740061.1"/>
    <property type="molecule type" value="Genomic_DNA"/>
</dbReference>
<sequence length="84" mass="9293">MTSAIDTTTQTITETATVHTSNLTPPPLASTPLTEERTVHKEAEVIKKSDHGPKKHLSFECKDDDPEEGKKKDTNMKTKSCLEI</sequence>
<name>A0ACB9D0R0_CICIN</name>
<comment type="caution">
    <text evidence="1">The sequence shown here is derived from an EMBL/GenBank/DDBJ whole genome shotgun (WGS) entry which is preliminary data.</text>
</comment>
<reference evidence="2" key="1">
    <citation type="journal article" date="2022" name="Mol. Ecol. Resour.">
        <title>The genomes of chicory, endive, great burdock and yacon provide insights into Asteraceae palaeo-polyploidization history and plant inulin production.</title>
        <authorList>
            <person name="Fan W."/>
            <person name="Wang S."/>
            <person name="Wang H."/>
            <person name="Wang A."/>
            <person name="Jiang F."/>
            <person name="Liu H."/>
            <person name="Zhao H."/>
            <person name="Xu D."/>
            <person name="Zhang Y."/>
        </authorList>
    </citation>
    <scope>NUCLEOTIDE SEQUENCE [LARGE SCALE GENOMIC DNA]</scope>
    <source>
        <strain evidence="2">cv. Punajuju</strain>
    </source>
</reference>
<dbReference type="Proteomes" id="UP001055811">
    <property type="component" value="Linkage Group LG05"/>
</dbReference>